<accession>A0ABV1YLP5</accession>
<evidence type="ECO:0000256" key="1">
    <source>
        <dbReference type="SAM" id="SignalP"/>
    </source>
</evidence>
<protein>
    <submittedName>
        <fullName evidence="2">Uncharacterized protein</fullName>
    </submittedName>
</protein>
<dbReference type="Proteomes" id="UP001464387">
    <property type="component" value="Unassembled WGS sequence"/>
</dbReference>
<gene>
    <name evidence="2" type="ORF">NKI33_24555</name>
</gene>
<evidence type="ECO:0000313" key="3">
    <source>
        <dbReference type="Proteomes" id="UP001464387"/>
    </source>
</evidence>
<comment type="caution">
    <text evidence="2">The sequence shown here is derived from an EMBL/GenBank/DDBJ whole genome shotgun (WGS) entry which is preliminary data.</text>
</comment>
<proteinExistence type="predicted"/>
<sequence>MRRFFSIVTSFATISASAAIAGPFTYVNERFGTVCTFPDEIFNDRQPEPENGDGQVWLSADGASLTCSGITNIDDETPKGFVAEEKASKEPGYKITYSKTGKDWAVLSGLKDDKVFYERRLFGKDGVIRTVWIDYPPAVRSKYDPLVGAIAGSLKGP</sequence>
<feature type="signal peptide" evidence="1">
    <location>
        <begin position="1"/>
        <end position="21"/>
    </location>
</feature>
<dbReference type="EMBL" id="JAMYPJ010000043">
    <property type="protein sequence ID" value="MER8936119.1"/>
    <property type="molecule type" value="Genomic_DNA"/>
</dbReference>
<reference evidence="2 3" key="1">
    <citation type="journal article" date="2024" name="Proc. Natl. Acad. Sci. U.S.A.">
        <title>The evolutionary genomics of adaptation to stress in wild rhizobium bacteria.</title>
        <authorList>
            <person name="Kehlet-Delgado H."/>
            <person name="Montoya A.P."/>
            <person name="Jensen K.T."/>
            <person name="Wendlandt C.E."/>
            <person name="Dexheimer C."/>
            <person name="Roberts M."/>
            <person name="Torres Martinez L."/>
            <person name="Friesen M.L."/>
            <person name="Griffitts J.S."/>
            <person name="Porter S.S."/>
        </authorList>
    </citation>
    <scope>NUCLEOTIDE SEQUENCE [LARGE SCALE GENOMIC DNA]</scope>
    <source>
        <strain evidence="2 3">M0729</strain>
    </source>
</reference>
<organism evidence="2 3">
    <name type="scientific">Mesorhizobium opportunistum</name>
    <dbReference type="NCBI Taxonomy" id="593909"/>
    <lineage>
        <taxon>Bacteria</taxon>
        <taxon>Pseudomonadati</taxon>
        <taxon>Pseudomonadota</taxon>
        <taxon>Alphaproteobacteria</taxon>
        <taxon>Hyphomicrobiales</taxon>
        <taxon>Phyllobacteriaceae</taxon>
        <taxon>Mesorhizobium</taxon>
    </lineage>
</organism>
<feature type="chain" id="PRO_5045138962" evidence="1">
    <location>
        <begin position="22"/>
        <end position="157"/>
    </location>
</feature>
<name>A0ABV1YLP5_9HYPH</name>
<evidence type="ECO:0000313" key="2">
    <source>
        <dbReference type="EMBL" id="MER8936119.1"/>
    </source>
</evidence>
<keyword evidence="1" id="KW-0732">Signal</keyword>
<keyword evidence="3" id="KW-1185">Reference proteome</keyword>
<dbReference type="RefSeq" id="WP_287277177.1">
    <property type="nucleotide sequence ID" value="NZ_JAMYMY010000048.1"/>
</dbReference>